<name>A0A1Z5K313_FISSO</name>
<feature type="compositionally biased region" description="Basic and acidic residues" evidence="1">
    <location>
        <begin position="233"/>
        <end position="249"/>
    </location>
</feature>
<feature type="compositionally biased region" description="Polar residues" evidence="1">
    <location>
        <begin position="66"/>
        <end position="79"/>
    </location>
</feature>
<keyword evidence="3" id="KW-1185">Reference proteome</keyword>
<evidence type="ECO:0000256" key="1">
    <source>
        <dbReference type="SAM" id="MobiDB-lite"/>
    </source>
</evidence>
<feature type="compositionally biased region" description="Polar residues" evidence="1">
    <location>
        <begin position="369"/>
        <end position="389"/>
    </location>
</feature>
<comment type="caution">
    <text evidence="2">The sequence shown here is derived from an EMBL/GenBank/DDBJ whole genome shotgun (WGS) entry which is preliminary data.</text>
</comment>
<dbReference type="Proteomes" id="UP000198406">
    <property type="component" value="Unassembled WGS sequence"/>
</dbReference>
<dbReference type="EMBL" id="BDSP01000150">
    <property type="protein sequence ID" value="GAX20589.1"/>
    <property type="molecule type" value="Genomic_DNA"/>
</dbReference>
<evidence type="ECO:0000313" key="2">
    <source>
        <dbReference type="EMBL" id="GAX20589.1"/>
    </source>
</evidence>
<feature type="compositionally biased region" description="Basic and acidic residues" evidence="1">
    <location>
        <begin position="55"/>
        <end position="65"/>
    </location>
</feature>
<feature type="region of interest" description="Disordered" evidence="1">
    <location>
        <begin position="298"/>
        <end position="389"/>
    </location>
</feature>
<proteinExistence type="predicted"/>
<sequence>MKFFQRVVNGVPPSPQHQSLDSYDDESSFQRKPSEDDSPTISSASSPIENTWASREQHETIDHKTSVNLSSANASTNNGGKEPVWKRRARAHQASTPLVLSPQSNSNEASKFDSIQADRQTGPVDVDSVADEEVTEDTPDHMNSSEQTYSHQIKDAVGNIAPTASVQDNSILNTTSDEKSRAESAEEETSSSKTKGFMEKIMDPSFRKSVIESKDKAWKTVLACHMPSKQQKKFPDDDYEDITKMDGQKPELPFWKRFSSSNEPQDGETSFESTSTTGSKELITMLKRAGTSLTGFVKETTAACTQPQHEEEEDGGSFEDHSSNGSNFDSRAEGESKASTTLNNDERRLWQEFFEDENENYSLGDEATNPGSAAGQTLSDRLTNAVSMR</sequence>
<feature type="compositionally biased region" description="Polar residues" evidence="1">
    <location>
        <begin position="141"/>
        <end position="151"/>
    </location>
</feature>
<reference evidence="2 3" key="1">
    <citation type="journal article" date="2015" name="Plant Cell">
        <title>Oil accumulation by the oleaginous diatom Fistulifera solaris as revealed by the genome and transcriptome.</title>
        <authorList>
            <person name="Tanaka T."/>
            <person name="Maeda Y."/>
            <person name="Veluchamy A."/>
            <person name="Tanaka M."/>
            <person name="Abida H."/>
            <person name="Marechal E."/>
            <person name="Bowler C."/>
            <person name="Muto M."/>
            <person name="Sunaga Y."/>
            <person name="Tanaka M."/>
            <person name="Yoshino T."/>
            <person name="Taniguchi T."/>
            <person name="Fukuda Y."/>
            <person name="Nemoto M."/>
            <person name="Matsumoto M."/>
            <person name="Wong P.S."/>
            <person name="Aburatani S."/>
            <person name="Fujibuchi W."/>
        </authorList>
    </citation>
    <scope>NUCLEOTIDE SEQUENCE [LARGE SCALE GENOMIC DNA]</scope>
    <source>
        <strain evidence="2 3">JPCC DA0580</strain>
    </source>
</reference>
<gene>
    <name evidence="2" type="ORF">FisN_3Hh561</name>
</gene>
<dbReference type="InParanoid" id="A0A1Z5K313"/>
<evidence type="ECO:0000313" key="3">
    <source>
        <dbReference type="Proteomes" id="UP000198406"/>
    </source>
</evidence>
<organism evidence="2 3">
    <name type="scientific">Fistulifera solaris</name>
    <name type="common">Oleaginous diatom</name>
    <dbReference type="NCBI Taxonomy" id="1519565"/>
    <lineage>
        <taxon>Eukaryota</taxon>
        <taxon>Sar</taxon>
        <taxon>Stramenopiles</taxon>
        <taxon>Ochrophyta</taxon>
        <taxon>Bacillariophyta</taxon>
        <taxon>Bacillariophyceae</taxon>
        <taxon>Bacillariophycidae</taxon>
        <taxon>Naviculales</taxon>
        <taxon>Naviculaceae</taxon>
        <taxon>Fistulifera</taxon>
    </lineage>
</organism>
<feature type="compositionally biased region" description="Polar residues" evidence="1">
    <location>
        <begin position="162"/>
        <end position="175"/>
    </location>
</feature>
<feature type="compositionally biased region" description="Acidic residues" evidence="1">
    <location>
        <begin position="128"/>
        <end position="137"/>
    </location>
</feature>
<dbReference type="AlphaFoldDB" id="A0A1Z5K313"/>
<feature type="compositionally biased region" description="Low complexity" evidence="1">
    <location>
        <begin position="267"/>
        <end position="279"/>
    </location>
</feature>
<protein>
    <submittedName>
        <fullName evidence="2">Uncharacterized protein</fullName>
    </submittedName>
</protein>
<feature type="compositionally biased region" description="Polar residues" evidence="1">
    <location>
        <begin position="39"/>
        <end position="54"/>
    </location>
</feature>
<feature type="region of interest" description="Disordered" evidence="1">
    <location>
        <begin position="229"/>
        <end position="283"/>
    </location>
</feature>
<feature type="compositionally biased region" description="Polar residues" evidence="1">
    <location>
        <begin position="93"/>
        <end position="109"/>
    </location>
</feature>
<accession>A0A1Z5K313</accession>
<feature type="region of interest" description="Disordered" evidence="1">
    <location>
        <begin position="1"/>
        <end position="199"/>
    </location>
</feature>